<evidence type="ECO:0000256" key="7">
    <source>
        <dbReference type="ARBA" id="ARBA00023170"/>
    </source>
</evidence>
<feature type="transmembrane region" description="Helical" evidence="9">
    <location>
        <begin position="151"/>
        <end position="172"/>
    </location>
</feature>
<proteinExistence type="predicted"/>
<feature type="transmembrane region" description="Helical" evidence="9">
    <location>
        <begin position="38"/>
        <end position="61"/>
    </location>
</feature>
<feature type="transmembrane region" description="Helical" evidence="9">
    <location>
        <begin position="73"/>
        <end position="99"/>
    </location>
</feature>
<dbReference type="Proteomes" id="UP001159427">
    <property type="component" value="Unassembled WGS sequence"/>
</dbReference>
<accession>A0ABN8MR21</accession>
<protein>
    <recommendedName>
        <fullName evidence="10">G-protein coupled receptors family 1 profile domain-containing protein</fullName>
    </recommendedName>
</protein>
<name>A0ABN8MR21_9CNID</name>
<keyword evidence="4" id="KW-0297">G-protein coupled receptor</keyword>
<evidence type="ECO:0000313" key="11">
    <source>
        <dbReference type="EMBL" id="CAH3030594.1"/>
    </source>
</evidence>
<comment type="subcellular location">
    <subcellularLocation>
        <location evidence="1">Membrane</location>
        <topology evidence="1">Multi-pass membrane protein</topology>
    </subcellularLocation>
</comment>
<feature type="transmembrane region" description="Helical" evidence="9">
    <location>
        <begin position="332"/>
        <end position="357"/>
    </location>
</feature>
<keyword evidence="6" id="KW-1015">Disulfide bond</keyword>
<keyword evidence="5 9" id="KW-0472">Membrane</keyword>
<reference evidence="11 12" key="1">
    <citation type="submission" date="2022-05" db="EMBL/GenBank/DDBJ databases">
        <authorList>
            <consortium name="Genoscope - CEA"/>
            <person name="William W."/>
        </authorList>
    </citation>
    <scope>NUCLEOTIDE SEQUENCE [LARGE SCALE GENOMIC DNA]</scope>
</reference>
<keyword evidence="2 9" id="KW-0812">Transmembrane</keyword>
<evidence type="ECO:0000256" key="1">
    <source>
        <dbReference type="ARBA" id="ARBA00004141"/>
    </source>
</evidence>
<feature type="transmembrane region" description="Helical" evidence="9">
    <location>
        <begin position="299"/>
        <end position="320"/>
    </location>
</feature>
<dbReference type="PANTHER" id="PTHR45695">
    <property type="entry name" value="LEUCOKININ RECEPTOR-RELATED"/>
    <property type="match status" value="1"/>
</dbReference>
<dbReference type="InterPro" id="IPR000405">
    <property type="entry name" value="Galanin_rcpt"/>
</dbReference>
<dbReference type="PANTHER" id="PTHR45695:SF9">
    <property type="entry name" value="LEUCOKININ RECEPTOR"/>
    <property type="match status" value="1"/>
</dbReference>
<organism evidence="11 12">
    <name type="scientific">Porites evermanni</name>
    <dbReference type="NCBI Taxonomy" id="104178"/>
    <lineage>
        <taxon>Eukaryota</taxon>
        <taxon>Metazoa</taxon>
        <taxon>Cnidaria</taxon>
        <taxon>Anthozoa</taxon>
        <taxon>Hexacorallia</taxon>
        <taxon>Scleractinia</taxon>
        <taxon>Fungiina</taxon>
        <taxon>Poritidae</taxon>
        <taxon>Porites</taxon>
    </lineage>
</organism>
<sequence>MNSTLSNSSNVTNGSLARAIFPSVASTIETSSNPVLRWALLLAYSVICLSGVCGNLMVILASRKPGMVTVSNILIANLAVADFTVCLVNIPTVATYGFLVYWPFGAFLCKLISFLQGLTLSASVGTLAAIAGERYWHIVLYTRRKLTIREAYKAVAVIWATSIFMPLPLAVFSNATKFKQGEKEFAVCIEEWPSVKSRQSYTVLVFLLLYLLPLLIIAGLYARVGRFLRRLPTAQQGGNNKRTKIEGFVILQHDWVIKQCLLHIRVFFGGKTDSLSSGNIVLLIFLLVTNQAQTKAIRMLSTVVFLFAICWLPYHIVLMYTEWSYSELSQALTSVILLAQWLVFANSTFNPFVYAVLNENYRGKFKMLLHLRRRNRRRNNVIIRVQTIRNETHIR</sequence>
<dbReference type="PRINTS" id="PR00663">
    <property type="entry name" value="GALANINR"/>
</dbReference>
<evidence type="ECO:0000256" key="4">
    <source>
        <dbReference type="ARBA" id="ARBA00023040"/>
    </source>
</evidence>
<evidence type="ECO:0000256" key="2">
    <source>
        <dbReference type="ARBA" id="ARBA00022692"/>
    </source>
</evidence>
<dbReference type="PRINTS" id="PR00237">
    <property type="entry name" value="GPCRRHODOPSN"/>
</dbReference>
<evidence type="ECO:0000259" key="10">
    <source>
        <dbReference type="PROSITE" id="PS50262"/>
    </source>
</evidence>
<comment type="caution">
    <text evidence="11">The sequence shown here is derived from an EMBL/GenBank/DDBJ whole genome shotgun (WGS) entry which is preliminary data.</text>
</comment>
<evidence type="ECO:0000256" key="3">
    <source>
        <dbReference type="ARBA" id="ARBA00022989"/>
    </source>
</evidence>
<dbReference type="InterPro" id="IPR017452">
    <property type="entry name" value="GPCR_Rhodpsn_7TM"/>
</dbReference>
<dbReference type="Pfam" id="PF00001">
    <property type="entry name" value="7tm_1"/>
    <property type="match status" value="1"/>
</dbReference>
<evidence type="ECO:0000256" key="8">
    <source>
        <dbReference type="ARBA" id="ARBA00023224"/>
    </source>
</evidence>
<dbReference type="PROSITE" id="PS50262">
    <property type="entry name" value="G_PROTEIN_RECEP_F1_2"/>
    <property type="match status" value="1"/>
</dbReference>
<feature type="transmembrane region" description="Helical" evidence="9">
    <location>
        <begin position="111"/>
        <end position="130"/>
    </location>
</feature>
<feature type="transmembrane region" description="Helical" evidence="9">
    <location>
        <begin position="201"/>
        <end position="222"/>
    </location>
</feature>
<evidence type="ECO:0000256" key="5">
    <source>
        <dbReference type="ARBA" id="ARBA00023136"/>
    </source>
</evidence>
<dbReference type="Gene3D" id="1.20.1070.10">
    <property type="entry name" value="Rhodopsin 7-helix transmembrane proteins"/>
    <property type="match status" value="1"/>
</dbReference>
<gene>
    <name evidence="11" type="ORF">PEVE_00038232</name>
</gene>
<keyword evidence="8" id="KW-0807">Transducer</keyword>
<keyword evidence="12" id="KW-1185">Reference proteome</keyword>
<dbReference type="EMBL" id="CALNXI010000643">
    <property type="protein sequence ID" value="CAH3030594.1"/>
    <property type="molecule type" value="Genomic_DNA"/>
</dbReference>
<feature type="domain" description="G-protein coupled receptors family 1 profile" evidence="10">
    <location>
        <begin position="54"/>
        <end position="354"/>
    </location>
</feature>
<evidence type="ECO:0000256" key="6">
    <source>
        <dbReference type="ARBA" id="ARBA00023157"/>
    </source>
</evidence>
<evidence type="ECO:0000313" key="12">
    <source>
        <dbReference type="Proteomes" id="UP001159427"/>
    </source>
</evidence>
<keyword evidence="3 9" id="KW-1133">Transmembrane helix</keyword>
<keyword evidence="7" id="KW-0675">Receptor</keyword>
<dbReference type="InterPro" id="IPR000276">
    <property type="entry name" value="GPCR_Rhodpsn"/>
</dbReference>
<evidence type="ECO:0000256" key="9">
    <source>
        <dbReference type="SAM" id="Phobius"/>
    </source>
</evidence>
<dbReference type="SUPFAM" id="SSF81321">
    <property type="entry name" value="Family A G protein-coupled receptor-like"/>
    <property type="match status" value="1"/>
</dbReference>